<dbReference type="PANTHER" id="PTHR33908:SF11">
    <property type="entry name" value="MEMBRANE PROTEIN"/>
    <property type="match status" value="1"/>
</dbReference>
<accession>A0A380RV77</accession>
<sequence length="853" mass="97167">MNIKDAILRLFKNLAHPTGFLGTLIAIAIPFLIYLAPNINHRETIRRMDLSWPLPLFAIQFILGIILFCFLSKDFREWFKGILPAKSVSIMTLVFTVAVSIFAFTQIEARHRVQSDESVFMSVAQNMYYNHESGTCNQGEFDKGTLKCKATSNSFKTKGLSFLYRLGMSLFGTDLRWIFTAEFVMLPLSFLLMFLAIVAWTRQPLLAFLASLLMALQPTVLFQFRAMSVEPLYIFLSALALFVFKWAYDRNTVMHWMLLALILAFFAQTRQETIFCVFAFVLFALPRLLDQKDEKAPVFFVTLSLFSVPVLLTISYFQGFGFQGGEFEAHGHFFEDLAKNWDVMTAKLDKNGNLTNPFLSYFNYLFAIGGIYLIFRAINDARKSDFTYLKILAFLLLYHVQTYVILENVSGDFSIEINQRYSLVMLPSMAFVAALPITHMIQYFTTPTGSKKQNGMGAILGVLIVALAFTGWTFHYKKNFNDNIMYNRNHLTIEEYEILGWLKELPQADRFFIYGRPWHFVGYGISSIHYDNARRMSNSDMKDLIEKYKGEVYYIRGLDCWDSHTYHKKAVEHRIATTCDVFEREMDLTGVKNILITNNYWVQIAKFNGRKNYNPEKIIAINELEVAPADSIATKPAMLKVHYELKEQGQAAAKWKFALLINDKIIEQGDYKFGSYDQEVDLASLQPGFNQVRFLVQDLATKSKLADVSKFYFEKGNGAIALSDYPIESHKQEWGNMRKNKSIEGNKLSVNGQSFISGIGMHASSTTVFDVGQKFTTVRFSVGLDDESLCSDGVAVEVIGDGKSLAKTPFFKNSELHKVEANIAGVQKLTIKSFPKEGINCSHVDIINPVLIP</sequence>
<evidence type="ECO:0000259" key="9">
    <source>
        <dbReference type="SMART" id="SM00776"/>
    </source>
</evidence>
<dbReference type="Proteomes" id="UP000255423">
    <property type="component" value="Unassembled WGS sequence"/>
</dbReference>
<feature type="transmembrane region" description="Helical" evidence="8">
    <location>
        <begin position="231"/>
        <end position="248"/>
    </location>
</feature>
<dbReference type="GO" id="GO:0005886">
    <property type="term" value="C:plasma membrane"/>
    <property type="evidence" value="ECO:0007669"/>
    <property type="project" value="UniProtKB-SubCell"/>
</dbReference>
<feature type="transmembrane region" description="Helical" evidence="8">
    <location>
        <begin position="426"/>
        <end position="444"/>
    </location>
</feature>
<dbReference type="SUPFAM" id="SSF49785">
    <property type="entry name" value="Galactose-binding domain-like"/>
    <property type="match status" value="1"/>
</dbReference>
<dbReference type="RefSeq" id="WP_109571726.1">
    <property type="nucleotide sequence ID" value="NZ_UHJL01000001.1"/>
</dbReference>
<dbReference type="Pfam" id="PF08305">
    <property type="entry name" value="NPCBM"/>
    <property type="match status" value="1"/>
</dbReference>
<name>A0A380RV77_FIBSU</name>
<feature type="transmembrane region" description="Helical" evidence="8">
    <location>
        <begin position="85"/>
        <end position="104"/>
    </location>
</feature>
<dbReference type="GO" id="GO:0016763">
    <property type="term" value="F:pentosyltransferase activity"/>
    <property type="evidence" value="ECO:0007669"/>
    <property type="project" value="TreeGrafter"/>
</dbReference>
<dbReference type="EMBL" id="UHJL01000001">
    <property type="protein sequence ID" value="SUQ18907.1"/>
    <property type="molecule type" value="Genomic_DNA"/>
</dbReference>
<dbReference type="InterPro" id="IPR038637">
    <property type="entry name" value="NPCBM_sf"/>
</dbReference>
<evidence type="ECO:0000256" key="8">
    <source>
        <dbReference type="SAM" id="Phobius"/>
    </source>
</evidence>
<gene>
    <name evidence="10" type="ORF">SAMN05661053_0129</name>
</gene>
<evidence type="ECO:0000256" key="7">
    <source>
        <dbReference type="ARBA" id="ARBA00023136"/>
    </source>
</evidence>
<feature type="transmembrane region" description="Helical" evidence="8">
    <location>
        <begin position="387"/>
        <end position="406"/>
    </location>
</feature>
<feature type="transmembrane region" description="Helical" evidence="8">
    <location>
        <begin position="20"/>
        <end position="40"/>
    </location>
</feature>
<dbReference type="Gene3D" id="2.60.120.1060">
    <property type="entry name" value="NPCBM/NEW2 domain"/>
    <property type="match status" value="1"/>
</dbReference>
<dbReference type="AlphaFoldDB" id="A0A380RV77"/>
<evidence type="ECO:0000256" key="4">
    <source>
        <dbReference type="ARBA" id="ARBA00022679"/>
    </source>
</evidence>
<evidence type="ECO:0000256" key="1">
    <source>
        <dbReference type="ARBA" id="ARBA00004651"/>
    </source>
</evidence>
<dbReference type="GO" id="GO:0009103">
    <property type="term" value="P:lipopolysaccharide biosynthetic process"/>
    <property type="evidence" value="ECO:0007669"/>
    <property type="project" value="UniProtKB-ARBA"/>
</dbReference>
<keyword evidence="6 8" id="KW-1133">Transmembrane helix</keyword>
<keyword evidence="3" id="KW-0328">Glycosyltransferase</keyword>
<evidence type="ECO:0000313" key="10">
    <source>
        <dbReference type="EMBL" id="SUQ18907.1"/>
    </source>
</evidence>
<comment type="subcellular location">
    <subcellularLocation>
        <location evidence="1">Cell membrane</location>
        <topology evidence="1">Multi-pass membrane protein</topology>
    </subcellularLocation>
</comment>
<dbReference type="InterPro" id="IPR013222">
    <property type="entry name" value="Glyco_hyd_98_carb-bd"/>
</dbReference>
<feature type="domain" description="Glycosyl hydrolase family 98 putative carbohydrate-binding module" evidence="9">
    <location>
        <begin position="716"/>
        <end position="853"/>
    </location>
</feature>
<keyword evidence="7 8" id="KW-0472">Membrane</keyword>
<evidence type="ECO:0000256" key="2">
    <source>
        <dbReference type="ARBA" id="ARBA00022475"/>
    </source>
</evidence>
<keyword evidence="2" id="KW-1003">Cell membrane</keyword>
<keyword evidence="4" id="KW-0808">Transferase</keyword>
<dbReference type="InterPro" id="IPR008979">
    <property type="entry name" value="Galactose-bd-like_sf"/>
</dbReference>
<dbReference type="SMART" id="SM00776">
    <property type="entry name" value="NPCBM"/>
    <property type="match status" value="1"/>
</dbReference>
<keyword evidence="5 8" id="KW-0812">Transmembrane</keyword>
<feature type="transmembrane region" description="Helical" evidence="8">
    <location>
        <begin position="456"/>
        <end position="474"/>
    </location>
</feature>
<evidence type="ECO:0000313" key="11">
    <source>
        <dbReference type="Proteomes" id="UP000255423"/>
    </source>
</evidence>
<dbReference type="InterPro" id="IPR050297">
    <property type="entry name" value="LipidA_mod_glycosyltrf_83"/>
</dbReference>
<feature type="transmembrane region" description="Helical" evidence="8">
    <location>
        <begin position="254"/>
        <end position="285"/>
    </location>
</feature>
<protein>
    <submittedName>
        <fullName evidence="10">NPCBM/NEW2 domain-containing protein</fullName>
    </submittedName>
</protein>
<organism evidence="10 11">
    <name type="scientific">Fibrobacter succinogenes</name>
    <name type="common">Bacteroides succinogenes</name>
    <dbReference type="NCBI Taxonomy" id="833"/>
    <lineage>
        <taxon>Bacteria</taxon>
        <taxon>Pseudomonadati</taxon>
        <taxon>Fibrobacterota</taxon>
        <taxon>Fibrobacteria</taxon>
        <taxon>Fibrobacterales</taxon>
        <taxon>Fibrobacteraceae</taxon>
        <taxon>Fibrobacter</taxon>
    </lineage>
</organism>
<feature type="transmembrane region" description="Helical" evidence="8">
    <location>
        <begin position="205"/>
        <end position="224"/>
    </location>
</feature>
<dbReference type="PANTHER" id="PTHR33908">
    <property type="entry name" value="MANNOSYLTRANSFERASE YKCB-RELATED"/>
    <property type="match status" value="1"/>
</dbReference>
<evidence type="ECO:0000256" key="5">
    <source>
        <dbReference type="ARBA" id="ARBA00022692"/>
    </source>
</evidence>
<evidence type="ECO:0000256" key="6">
    <source>
        <dbReference type="ARBA" id="ARBA00022989"/>
    </source>
</evidence>
<feature type="transmembrane region" description="Helical" evidence="8">
    <location>
        <begin position="358"/>
        <end position="375"/>
    </location>
</feature>
<feature type="transmembrane region" description="Helical" evidence="8">
    <location>
        <begin position="52"/>
        <end position="73"/>
    </location>
</feature>
<proteinExistence type="predicted"/>
<reference evidence="10 11" key="1">
    <citation type="submission" date="2017-08" db="EMBL/GenBank/DDBJ databases">
        <authorList>
            <person name="de Groot N.N."/>
        </authorList>
    </citation>
    <scope>NUCLEOTIDE SEQUENCE [LARGE SCALE GENOMIC DNA]</scope>
    <source>
        <strain evidence="10 11">HM2</strain>
    </source>
</reference>
<feature type="transmembrane region" description="Helical" evidence="8">
    <location>
        <begin position="297"/>
        <end position="317"/>
    </location>
</feature>
<evidence type="ECO:0000256" key="3">
    <source>
        <dbReference type="ARBA" id="ARBA00022676"/>
    </source>
</evidence>
<feature type="transmembrane region" description="Helical" evidence="8">
    <location>
        <begin position="175"/>
        <end position="199"/>
    </location>
</feature>